<dbReference type="Proteomes" id="UP000191124">
    <property type="component" value="Unassembled WGS sequence"/>
</dbReference>
<comment type="caution">
    <text evidence="1">The sequence shown here is derived from an EMBL/GenBank/DDBJ whole genome shotgun (WGS) entry which is preliminary data.</text>
</comment>
<gene>
    <name evidence="1" type="ORF">BW892_20025</name>
</gene>
<protein>
    <submittedName>
        <fullName evidence="1">DNA-binding protein</fullName>
    </submittedName>
</protein>
<proteinExistence type="predicted"/>
<name>A0A1S9UJ16_BACCE</name>
<dbReference type="AlphaFoldDB" id="A0A1S9UJ16"/>
<dbReference type="EMBL" id="MUAL01000046">
    <property type="protein sequence ID" value="OOR22222.1"/>
    <property type="molecule type" value="Genomic_DNA"/>
</dbReference>
<reference evidence="1 2" key="1">
    <citation type="submission" date="2017-01" db="EMBL/GenBank/DDBJ databases">
        <title>Bacillus cereus isolates.</title>
        <authorList>
            <person name="Beno S.M."/>
        </authorList>
    </citation>
    <scope>NUCLEOTIDE SEQUENCE [LARGE SCALE GENOMIC DNA]</scope>
    <source>
        <strain evidence="1 2">FSL M7-1219</strain>
    </source>
</reference>
<evidence type="ECO:0000313" key="2">
    <source>
        <dbReference type="Proteomes" id="UP000191124"/>
    </source>
</evidence>
<accession>A0A1S9UJ16</accession>
<keyword evidence="1" id="KW-0238">DNA-binding</keyword>
<evidence type="ECO:0000313" key="1">
    <source>
        <dbReference type="EMBL" id="OOR22222.1"/>
    </source>
</evidence>
<sequence length="329" mass="38656">MFERQEINMNMNTNEVKAYLGISSFIFNTLMKQGQLNPINRETWRLDGSFLFKREDIEKLKKDRETEGITLYQAAKDYNVSMYQLEKWIEEGLLTCTIQKHRNRETKFVNEEEINGLVQQLDQANTLYTFSQKYNVVLFQKFMEGNKLARIISIPKRGDIVLIDEFGNNMTLEDSIKMGYKPAYILSDKPRSHHQKFVKFRFPKSNQLRSNIFHLIDLVLQYVSPRNIKISEEDGFWYVDVRQSIIQLPMQMQVEWIDCLTPYIIEGKLTRRVNNSVYLDSSSVTKAVTITSSEYYAITNIVKETNSSIEEFIASAIREKIYDYQASDN</sequence>
<dbReference type="RefSeq" id="WP_078181362.1">
    <property type="nucleotide sequence ID" value="NZ_MUAL01000046.1"/>
</dbReference>
<dbReference type="GO" id="GO:0003677">
    <property type="term" value="F:DNA binding"/>
    <property type="evidence" value="ECO:0007669"/>
    <property type="project" value="UniProtKB-KW"/>
</dbReference>
<organism evidence="1 2">
    <name type="scientific">Bacillus cereus</name>
    <dbReference type="NCBI Taxonomy" id="1396"/>
    <lineage>
        <taxon>Bacteria</taxon>
        <taxon>Bacillati</taxon>
        <taxon>Bacillota</taxon>
        <taxon>Bacilli</taxon>
        <taxon>Bacillales</taxon>
        <taxon>Bacillaceae</taxon>
        <taxon>Bacillus</taxon>
        <taxon>Bacillus cereus group</taxon>
    </lineage>
</organism>